<dbReference type="SUPFAM" id="SSF52317">
    <property type="entry name" value="Class I glutamine amidotransferase-like"/>
    <property type="match status" value="1"/>
</dbReference>
<dbReference type="GO" id="GO:0006508">
    <property type="term" value="P:proteolysis"/>
    <property type="evidence" value="ECO:0007669"/>
    <property type="project" value="UniProtKB-KW"/>
</dbReference>
<name>A0A432VYA3_9GAMM</name>
<dbReference type="RefSeq" id="WP_126790755.1">
    <property type="nucleotide sequence ID" value="NZ_PIPI01000001.1"/>
</dbReference>
<evidence type="ECO:0000256" key="1">
    <source>
        <dbReference type="ARBA" id="ARBA00006534"/>
    </source>
</evidence>
<accession>A0A432VYA3</accession>
<keyword evidence="6" id="KW-1185">Reference proteome</keyword>
<keyword evidence="4" id="KW-0720">Serine protease</keyword>
<protein>
    <submittedName>
        <fullName evidence="5">Dipeptidase PepE</fullName>
    </submittedName>
</protein>
<dbReference type="PANTHER" id="PTHR20842">
    <property type="entry name" value="PROTEASE S51 ALPHA-ASPARTYL DIPEPTIDASE"/>
    <property type="match status" value="1"/>
</dbReference>
<dbReference type="Pfam" id="PF03575">
    <property type="entry name" value="Peptidase_S51"/>
    <property type="match status" value="1"/>
</dbReference>
<dbReference type="OrthoDB" id="3373764at2"/>
<dbReference type="EMBL" id="PIPI01000001">
    <property type="protein sequence ID" value="RUO21693.1"/>
    <property type="molecule type" value="Genomic_DNA"/>
</dbReference>
<comment type="caution">
    <text evidence="5">The sequence shown here is derived from an EMBL/GenBank/DDBJ whole genome shotgun (WGS) entry which is preliminary data.</text>
</comment>
<dbReference type="AlphaFoldDB" id="A0A432VYA3"/>
<dbReference type="PANTHER" id="PTHR20842:SF0">
    <property type="entry name" value="ALPHA-ASPARTYL DIPEPTIDASE"/>
    <property type="match status" value="1"/>
</dbReference>
<dbReference type="InterPro" id="IPR005320">
    <property type="entry name" value="Peptidase_S51"/>
</dbReference>
<evidence type="ECO:0000256" key="2">
    <source>
        <dbReference type="ARBA" id="ARBA00022670"/>
    </source>
</evidence>
<dbReference type="Gene3D" id="3.40.50.880">
    <property type="match status" value="1"/>
</dbReference>
<dbReference type="CDD" id="cd03146">
    <property type="entry name" value="GAT1_Peptidase_E"/>
    <property type="match status" value="1"/>
</dbReference>
<evidence type="ECO:0000256" key="4">
    <source>
        <dbReference type="ARBA" id="ARBA00022825"/>
    </source>
</evidence>
<organism evidence="5 6">
    <name type="scientific">Aliidiomarina haloalkalitolerans</name>
    <dbReference type="NCBI Taxonomy" id="859059"/>
    <lineage>
        <taxon>Bacteria</taxon>
        <taxon>Pseudomonadati</taxon>
        <taxon>Pseudomonadota</taxon>
        <taxon>Gammaproteobacteria</taxon>
        <taxon>Alteromonadales</taxon>
        <taxon>Idiomarinaceae</taxon>
        <taxon>Aliidiomarina</taxon>
    </lineage>
</organism>
<keyword evidence="3" id="KW-0378">Hydrolase</keyword>
<keyword evidence="2" id="KW-0645">Protease</keyword>
<proteinExistence type="inferred from homology"/>
<dbReference type="GO" id="GO:0008236">
    <property type="term" value="F:serine-type peptidase activity"/>
    <property type="evidence" value="ECO:0007669"/>
    <property type="project" value="UniProtKB-KW"/>
</dbReference>
<comment type="similarity">
    <text evidence="1">Belongs to the peptidase S51 family.</text>
</comment>
<evidence type="ECO:0000313" key="5">
    <source>
        <dbReference type="EMBL" id="RUO21693.1"/>
    </source>
</evidence>
<evidence type="ECO:0000313" key="6">
    <source>
        <dbReference type="Proteomes" id="UP000288212"/>
    </source>
</evidence>
<reference evidence="5 6" key="1">
    <citation type="journal article" date="2011" name="Front. Microbiol.">
        <title>Genomic signatures of strain selection and enhancement in Bacillus atrophaeus var. globigii, a historical biowarfare simulant.</title>
        <authorList>
            <person name="Gibbons H.S."/>
            <person name="Broomall S.M."/>
            <person name="McNew L.A."/>
            <person name="Daligault H."/>
            <person name="Chapman C."/>
            <person name="Bruce D."/>
            <person name="Karavis M."/>
            <person name="Krepps M."/>
            <person name="McGregor P.A."/>
            <person name="Hong C."/>
            <person name="Park K.H."/>
            <person name="Akmal A."/>
            <person name="Feldman A."/>
            <person name="Lin J.S."/>
            <person name="Chang W.E."/>
            <person name="Higgs B.W."/>
            <person name="Demirev P."/>
            <person name="Lindquist J."/>
            <person name="Liem A."/>
            <person name="Fochler E."/>
            <person name="Read T.D."/>
            <person name="Tapia R."/>
            <person name="Johnson S."/>
            <person name="Bishop-Lilly K.A."/>
            <person name="Detter C."/>
            <person name="Han C."/>
            <person name="Sozhamannan S."/>
            <person name="Rosenzweig C.N."/>
            <person name="Skowronski E.W."/>
        </authorList>
    </citation>
    <scope>NUCLEOTIDE SEQUENCE [LARGE SCALE GENOMIC DNA]</scope>
    <source>
        <strain evidence="5 6">AK5</strain>
    </source>
</reference>
<evidence type="ECO:0000256" key="3">
    <source>
        <dbReference type="ARBA" id="ARBA00022801"/>
    </source>
</evidence>
<dbReference type="InterPro" id="IPR029062">
    <property type="entry name" value="Class_I_gatase-like"/>
</dbReference>
<sequence>MRNLLLMSSSKYANTGYLVHSQDWLKQHFQTQIDAQQEILFISYAGVTTPGAEYTAKVAAALAGIGLRLRGIESYANARDAVTSAHGILVGGGNTFALLNELYRHGLIDLIKRQVQSGVPYAGWSAGANIAGLSIKTTNDMPIVQPPSFTALKLVNFQLNPHYIDQHPPGFHGETRAQRLAEFMELNPATAIIGLREGTALKVQQRMHLLGAHDGVYFRDGREHLIKAGQDCSFLLG</sequence>
<gene>
    <name evidence="5" type="ORF">CWE06_02240</name>
</gene>
<dbReference type="NCBIfam" id="NF003642">
    <property type="entry name" value="PRK05282.1"/>
    <property type="match status" value="1"/>
</dbReference>
<dbReference type="Proteomes" id="UP000288212">
    <property type="component" value="Unassembled WGS sequence"/>
</dbReference>